<dbReference type="Pfam" id="PF01074">
    <property type="entry name" value="Glyco_hydro_38N"/>
    <property type="match status" value="1"/>
</dbReference>
<dbReference type="Gene3D" id="1.20.1270.50">
    <property type="entry name" value="Glycoside hydrolase family 38, central domain"/>
    <property type="match status" value="1"/>
</dbReference>
<feature type="signal peptide" evidence="5">
    <location>
        <begin position="1"/>
        <end position="18"/>
    </location>
</feature>
<organism evidence="8 9">
    <name type="scientific">Candidatus Cryptobacteroides faecigallinarum</name>
    <dbReference type="NCBI Taxonomy" id="2840763"/>
    <lineage>
        <taxon>Bacteria</taxon>
        <taxon>Pseudomonadati</taxon>
        <taxon>Bacteroidota</taxon>
        <taxon>Bacteroidia</taxon>
        <taxon>Bacteroidales</taxon>
        <taxon>Candidatus Cryptobacteroides</taxon>
    </lineage>
</organism>
<dbReference type="Gene3D" id="3.20.110.10">
    <property type="entry name" value="Glycoside hydrolase 38, N terminal domain"/>
    <property type="match status" value="1"/>
</dbReference>
<feature type="domain" description="Glycosyl hydrolase family 38 C-terminal" evidence="7">
    <location>
        <begin position="539"/>
        <end position="686"/>
    </location>
</feature>
<dbReference type="SUPFAM" id="SSF74650">
    <property type="entry name" value="Galactose mutarotase-like"/>
    <property type="match status" value="1"/>
</dbReference>
<evidence type="ECO:0000259" key="7">
    <source>
        <dbReference type="Pfam" id="PF07748"/>
    </source>
</evidence>
<dbReference type="EMBL" id="JADIMD010000066">
    <property type="protein sequence ID" value="MBO8474545.1"/>
    <property type="molecule type" value="Genomic_DNA"/>
</dbReference>
<name>A0A9D9NIF7_9BACT</name>
<keyword evidence="2" id="KW-0479">Metal-binding</keyword>
<evidence type="ECO:0000313" key="8">
    <source>
        <dbReference type="EMBL" id="MBO8474545.1"/>
    </source>
</evidence>
<dbReference type="InterPro" id="IPR037094">
    <property type="entry name" value="Glyco_hydro_38_cen_sf"/>
</dbReference>
<dbReference type="GO" id="GO:0009313">
    <property type="term" value="P:oligosaccharide catabolic process"/>
    <property type="evidence" value="ECO:0007669"/>
    <property type="project" value="TreeGrafter"/>
</dbReference>
<dbReference type="SUPFAM" id="SSF88688">
    <property type="entry name" value="Families 57/38 glycoside transferase middle domain"/>
    <property type="match status" value="1"/>
</dbReference>
<proteinExistence type="inferred from homology"/>
<dbReference type="GO" id="GO:0046872">
    <property type="term" value="F:metal ion binding"/>
    <property type="evidence" value="ECO:0007669"/>
    <property type="project" value="UniProtKB-KW"/>
</dbReference>
<dbReference type="Proteomes" id="UP000823757">
    <property type="component" value="Unassembled WGS sequence"/>
</dbReference>
<dbReference type="InterPro" id="IPR028995">
    <property type="entry name" value="Glyco_hydro_57/38_cen_sf"/>
</dbReference>
<dbReference type="Pfam" id="PF07748">
    <property type="entry name" value="Glyco_hydro_38C"/>
    <property type="match status" value="1"/>
</dbReference>
<comment type="caution">
    <text evidence="8">The sequence shown here is derived from an EMBL/GenBank/DDBJ whole genome shotgun (WGS) entry which is preliminary data.</text>
</comment>
<keyword evidence="5" id="KW-0732">Signal</keyword>
<dbReference type="AlphaFoldDB" id="A0A9D9NIF7"/>
<protein>
    <submittedName>
        <fullName evidence="8">Alpha-mannosidase</fullName>
    </submittedName>
</protein>
<dbReference type="PANTHER" id="PTHR46017:SF1">
    <property type="entry name" value="ALPHA-MANNOSIDASE 2C1"/>
    <property type="match status" value="1"/>
</dbReference>
<dbReference type="InterPro" id="IPR011682">
    <property type="entry name" value="Glyco_hydro_38_C"/>
</dbReference>
<evidence type="ECO:0000256" key="2">
    <source>
        <dbReference type="ARBA" id="ARBA00022723"/>
    </source>
</evidence>
<dbReference type="GO" id="GO:0004559">
    <property type="term" value="F:alpha-mannosidase activity"/>
    <property type="evidence" value="ECO:0007669"/>
    <property type="project" value="InterPro"/>
</dbReference>
<evidence type="ECO:0000256" key="3">
    <source>
        <dbReference type="ARBA" id="ARBA00022801"/>
    </source>
</evidence>
<feature type="chain" id="PRO_5038811737" evidence="5">
    <location>
        <begin position="19"/>
        <end position="857"/>
    </location>
</feature>
<dbReference type="PANTHER" id="PTHR46017">
    <property type="entry name" value="ALPHA-MANNOSIDASE 2C1"/>
    <property type="match status" value="1"/>
</dbReference>
<dbReference type="GO" id="GO:0006013">
    <property type="term" value="P:mannose metabolic process"/>
    <property type="evidence" value="ECO:0007669"/>
    <property type="project" value="InterPro"/>
</dbReference>
<evidence type="ECO:0000256" key="4">
    <source>
        <dbReference type="ARBA" id="ARBA00023295"/>
    </source>
</evidence>
<evidence type="ECO:0000256" key="1">
    <source>
        <dbReference type="ARBA" id="ARBA00009792"/>
    </source>
</evidence>
<keyword evidence="3" id="KW-0378">Hydrolase</keyword>
<dbReference type="GO" id="GO:0030246">
    <property type="term" value="F:carbohydrate binding"/>
    <property type="evidence" value="ECO:0007669"/>
    <property type="project" value="InterPro"/>
</dbReference>
<evidence type="ECO:0000256" key="5">
    <source>
        <dbReference type="SAM" id="SignalP"/>
    </source>
</evidence>
<dbReference type="InterPro" id="IPR000602">
    <property type="entry name" value="Glyco_hydro_38_N"/>
</dbReference>
<accession>A0A9D9NIF7</accession>
<comment type="similarity">
    <text evidence="1">Belongs to the glycosyl hydrolase 38 family.</text>
</comment>
<keyword evidence="4" id="KW-0326">Glycosidase</keyword>
<feature type="domain" description="Glycoside hydrolase family 38 N-terminal" evidence="6">
    <location>
        <begin position="42"/>
        <end position="192"/>
    </location>
</feature>
<dbReference type="InterPro" id="IPR011330">
    <property type="entry name" value="Glyco_hydro/deAcase_b/a-brl"/>
</dbReference>
<gene>
    <name evidence="8" type="ORF">IAB91_04550</name>
</gene>
<evidence type="ECO:0000259" key="6">
    <source>
        <dbReference type="Pfam" id="PF01074"/>
    </source>
</evidence>
<reference evidence="8" key="2">
    <citation type="journal article" date="2021" name="PeerJ">
        <title>Extensive microbial diversity within the chicken gut microbiome revealed by metagenomics and culture.</title>
        <authorList>
            <person name="Gilroy R."/>
            <person name="Ravi A."/>
            <person name="Getino M."/>
            <person name="Pursley I."/>
            <person name="Horton D.L."/>
            <person name="Alikhan N.F."/>
            <person name="Baker D."/>
            <person name="Gharbi K."/>
            <person name="Hall N."/>
            <person name="Watson M."/>
            <person name="Adriaenssens E.M."/>
            <person name="Foster-Nyarko E."/>
            <person name="Jarju S."/>
            <person name="Secka A."/>
            <person name="Antonio M."/>
            <person name="Oren A."/>
            <person name="Chaudhuri R.R."/>
            <person name="La Ragione R."/>
            <person name="Hildebrand F."/>
            <person name="Pallen M.J."/>
        </authorList>
    </citation>
    <scope>NUCLEOTIDE SEQUENCE</scope>
    <source>
        <strain evidence="8">B1-13419</strain>
    </source>
</reference>
<dbReference type="InterPro" id="IPR011013">
    <property type="entry name" value="Gal_mutarotase_sf_dom"/>
</dbReference>
<dbReference type="SUPFAM" id="SSF88713">
    <property type="entry name" value="Glycoside hydrolase/deacetylase"/>
    <property type="match status" value="1"/>
</dbReference>
<sequence>MTAAALTMALASAFPVRAQEQIYFVDGFHGGIYGHYPVMTYTDYMCDLLDEYPQWKMCLEIEPETWDTVKVKTPEAYGRFAAHAVSDRVEFTNPTYAQPYMYNISGESIIRQFSYGMEKMREHFPDVEFSTYAVEEPCFTSALPQILRQFGFSYASLKCPNTCWGGYTSAYGGELVNWTGPDGSSILASPRYACEALQTGSVWQTTAWGNKDDYIDACRRYGIRNIVGMCYQDAGWRRGPWLGYGDSTRNRSEYVTWREYFEEKSSGSTNDSWHFTQEDIHPGLMWGSQVLNTIARQVRRSENLTVQTEKAGVIAYVDNGVRYRQEEMDEAWRTLMLAQHHDSWIVPYNRLGEITWAENIALWTASSDGICNRILSGLCGSFYSASHKAGDGTIRARVINTSGFPRHEPVSVILPEHAEYGSIRVSGTDGKPVPSFLDLSSGQPELTFMADVPAFGFTTYSIEEVPDGSTSLQDTKVVSEGRVTVSNGMYRIVFDADRGGVITSLVTTGPDETEFADSTSDFSLCELRGYFHEKGGFRSSTDSPAVITVTDKGLSTTVEVRGEIAGTPFVQTFMLKDGDRKIEARLRIDWNGDTGIGRYAQKDAYASNRRAFYEDRYKLNLLFPVFQGKGQLYKDAPFDVCKSDLENTYYGTWDSIKHNVVLHWVDVVEEDGDKGLAVLTDHTGSYSYGDSDPLCLTVQFSGNGLWGRHYGLTGPEEISYAIIPHHGDWREASIYEESCTWNEPLICTTGTHLEMSEASFIDVSGTGYEISAAYVTDRGIVLRLFNASGDGDRKTVGLGFPVKTVMEADPDGNPTGNTVPLRAVRTTSWTAAEMEVSIPPFGIRTWLIEYQNSNAMR</sequence>
<evidence type="ECO:0000313" key="9">
    <source>
        <dbReference type="Proteomes" id="UP000823757"/>
    </source>
</evidence>
<dbReference type="InterPro" id="IPR027291">
    <property type="entry name" value="Glyco_hydro_38_N_sf"/>
</dbReference>
<dbReference type="Gene3D" id="2.70.98.30">
    <property type="entry name" value="Golgi alpha-mannosidase II, domain 4"/>
    <property type="match status" value="1"/>
</dbReference>
<reference evidence="8" key="1">
    <citation type="submission" date="2020-10" db="EMBL/GenBank/DDBJ databases">
        <authorList>
            <person name="Gilroy R."/>
        </authorList>
    </citation>
    <scope>NUCLEOTIDE SEQUENCE</scope>
    <source>
        <strain evidence="8">B1-13419</strain>
    </source>
</reference>